<keyword evidence="2" id="KW-0597">Phosphoprotein</keyword>
<evidence type="ECO:0000256" key="1">
    <source>
        <dbReference type="ARBA" id="ARBA00022468"/>
    </source>
</evidence>
<sequence length="2756" mass="307455">MPVRRPSASAGQVPSSSTTVASSSRVHKSNDSYHYGGTPAGLYSSAGAGIQGPPQHRVVQSVINRLKNKLPCNSGVSLDNIEAEPAIQQTVECLVDLSRDSVDLIALNLSEVLERLAKQAEMHGHATLEVLQSQLFMLKVLAVCMASRWNSGDAPRPSSRASKPVGRAASASNVPVSPNPPGTSRQGRNMSTDQFSTQIPYSEPPPLDDNCARYILSVVILFLRQTAPPEFRLMSSANLQYDSSSSFYDLESIDMATTPDNWFEPTREAGTEPNPKSVIRNQASLSSMGSGGSSTLKNPTAIPLPAGSLTFERTLPTLCQSSMQLNTLIEKFAGRVVYLLSASNWPVVFTRIQAKIRYLSGHNTEENPDIIDLHLMSHSALDRARLVQIMQELSSLLLNMKREAQSAIAVPLRAAVWKWIDTFPEEFNDAARSSRRLEGAPERVFDALFQSGDSDNRKVLWPALTALLCISSDRLKSDYQMSFSTYPVIKPKATHRKENHFIEMLMRSISTWNKTAEIALVCALDMCRAAVRIRPDETEVPLLSIATDVVHEIKSVVLQFSNQRPFWESSDEIDVGLFRDAMAILYRFLPEDEAVELFSVCMEPERSDAVKTVAVKAALVLTLESPSLPWHRSLEKMERVMAPRMRAIISAAATRQNEVDPNGFVKRAAARPKSRRYTSETLSDRELLVLAICSLWRANYRYYFIALQTIRTADWLPVAIKVWESPMDSSVKQSTAWSIRYLCELIFQMQPEDDYCQEAVTWMKMACPATLTSMSMCLLNARIDLKAQRMWMDLAYDLLVVYTRTTDREQLRELQVDSNRVAAFAMAEIAFLVSLTSVDMKVSSLAAQCLRLIAQAERQPDAPLNAGLSEEDWAKRHRTYDQLGDPKTIILGRVGHQKRIRKLVRSMARPIPSHIAVWEECYLRWTTMTELAARGEDVYGASPIPDMTMSIEERRFQWQNLTLFLAAFGAACTGAEHDPSGLTGIIPSKYLPDNMRMLRDPSELMANFIIQLIDMLLSSSVEIRDAARDALGAELSSRLHSRLIKHLDELSHSVFGPQAIDSVSARRVIRDITQSSNVEWDETFATFLDQFLAVLKLLIENVEAPGEELVGFDINGTLLALAGFIGRFHDPASYKIRVKFCSLCDSIYGRNETLVIRRDTSASHDLLDIVIDWVQDPAQMHDIEALRIQYELNIASLRTTVRLMDRLKLNVSDGENPGHAASRLFKNYYDFLLKALEYTRHDGPKLDDGVSERSSTSQRSRAHQRDVEFRELVVQGLANLISSNTESSLRHCIPLAYHKDFRKRAIFAQVFARVLGQGTKLEFESSVAAAVPKKSRLCELVKGSEVLAVAMCETCPASDTDVLIPVLFNLFDTRASLMSLLKTLIDREIAQTENESSLFRSNNTTARVLSHFAKTHGYNYLRSLIIPLIKSMATMPPGCSYELDPTKPGVQDVKQNQKNVEFVASSFLNIITASVPTFPSMFREICAHLAQSVQDVWPEAKFKALGSFIFLRFLSPAVVAPETVDVEVPKESEPVIRRGLLVIAKIIQNLANNIFFGKEAHMEVLNDFLRANIVNVTRFLSEVNKFSTSGTDDDPDEWLGESYDDSDTIVLHRFFEKHGDKVGKDLLSLQKPQAEADASAINGKRAWNTLCSALVDLGGPFEAPRLSPWTTTEHREYLDLMSRYSTRSTEPVRDLFVDVPMPKNRPAVFVFCLSKIDVEALDVDLFMYHVLKTVSLPDYQNQPFEVIIDCTSFAASTEVPIQWVKYCVELLPSDVRQRMVTVHLLNPSQQAQKYFRRLSNIAEGMPSICEVKVHSWVADLLQHVPEQVLDALSYPASLEQEEYEEYREVTMHHCQQHMPIPVIVHVGTTHLRITSLKSLPLSPTKSCKITEIVSLAEISDVYNISTGQDPNEFIIRRCRHGLILYFASPARDVMVKSIRNAKGQMRNVPLPGSERFSRLSNVSATLLHMGFFLVGYEDEELRYAACELLAALCSYLDYEGSPVVPSKAGFLPAHPPTFVAQLSERLAGHAPQLTLDFFTEVANGMEKLRDHKKTSEDPHISQRVYCLKYLSPWIKNLAHLCNPTSPYHEPSSTRLRDSIVLLVDMTIADQELDIDFQQYIWAEIGKLDITVINPVLEELMRAAIDGGIGSPRCEIVANILSVLSSLPVRGKILSRLRKVITKTSSKAVHTLEENTFWNEAACLTRLALVVGAPAKQAVHNQFYVPEIVHLVSLMAAGGQTLVRTSVYGIVVNLLQALYMACGEDAAACSQIRLLLDECTQTESLELFGLTRANPSSEYSVSDPNSDKAFLERYERLAQLLVRVVEAGATSKGLLNVWRARWMSLVVSTAFQYFPPIQSRSFVILGELATSDVDDDLLYQMLVAFKTAMAKPEAETTSIISMLRCISKVTPGLMDHSRYLPQVLWLAVSLLQSGHMALYADAADLLRRSIEKLHSQGTFKEKLVSDTLLEARAPLIEVVSQLDQMLQLSFESNFSFSMAATIFKGVRVSGLRQSAEAVLRSLLHVTVRVSEELSGESPNAGHPLPFEALGYFLALIPFSTTPESYRKLLTDCDADSYWPPDEEGAAGTDADVPHIPFDFLGVTESNTALLVTSFVSAMLSTAQGDDAETEIFYTLLSDIADAFPEIIQLTFESMMERIKDTFSHSTNPAILIAVSNILKVAMQDSSRSGTLRGSASSLTTVDEGSRGPGPKHLDALEEMGMRGLPNTFQFLPGRNHGGKMLTWIPEIVSRVIEFGDP</sequence>
<dbReference type="PROSITE" id="PS50018">
    <property type="entry name" value="RAS_GTPASE_ACTIV_2"/>
    <property type="match status" value="1"/>
</dbReference>
<evidence type="ECO:0000313" key="5">
    <source>
        <dbReference type="EMBL" id="EPQ58933.1"/>
    </source>
</evidence>
<dbReference type="PANTHER" id="PTHR10194">
    <property type="entry name" value="RAS GTPASE-ACTIVATING PROTEINS"/>
    <property type="match status" value="1"/>
</dbReference>
<dbReference type="InterPro" id="IPR039360">
    <property type="entry name" value="Ras_GTPase"/>
</dbReference>
<dbReference type="GO" id="GO:0005096">
    <property type="term" value="F:GTPase activator activity"/>
    <property type="evidence" value="ECO:0007669"/>
    <property type="project" value="UniProtKB-KW"/>
</dbReference>
<organism evidence="5 6">
    <name type="scientific">Gloeophyllum trabeum (strain ATCC 11539 / FP-39264 / Madison 617)</name>
    <name type="common">Brown rot fungus</name>
    <dbReference type="NCBI Taxonomy" id="670483"/>
    <lineage>
        <taxon>Eukaryota</taxon>
        <taxon>Fungi</taxon>
        <taxon>Dikarya</taxon>
        <taxon>Basidiomycota</taxon>
        <taxon>Agaricomycotina</taxon>
        <taxon>Agaricomycetes</taxon>
        <taxon>Gloeophyllales</taxon>
        <taxon>Gloeophyllaceae</taxon>
        <taxon>Gloeophyllum</taxon>
    </lineage>
</organism>
<dbReference type="InterPro" id="IPR036865">
    <property type="entry name" value="CRAL-TRIO_dom_sf"/>
</dbReference>
<dbReference type="Gene3D" id="2.30.29.30">
    <property type="entry name" value="Pleckstrin-homology domain (PH domain)/Phosphotyrosine-binding domain (PTB)"/>
    <property type="match status" value="1"/>
</dbReference>
<dbReference type="STRING" id="670483.S7QI79"/>
<dbReference type="GeneID" id="19303430"/>
<feature type="compositionally biased region" description="Polar residues" evidence="3">
    <location>
        <begin position="2686"/>
        <end position="2701"/>
    </location>
</feature>
<dbReference type="PROSITE" id="PS00509">
    <property type="entry name" value="RAS_GTPASE_ACTIV_1"/>
    <property type="match status" value="1"/>
</dbReference>
<dbReference type="OrthoDB" id="28245at2759"/>
<dbReference type="CDD" id="cd00170">
    <property type="entry name" value="SEC14"/>
    <property type="match status" value="1"/>
</dbReference>
<keyword evidence="6" id="KW-1185">Reference proteome</keyword>
<dbReference type="SUPFAM" id="SSF48350">
    <property type="entry name" value="GTPase activation domain, GAP"/>
    <property type="match status" value="1"/>
</dbReference>
<dbReference type="KEGG" id="gtr:GLOTRDRAFT_135937"/>
<feature type="region of interest" description="Disordered" evidence="3">
    <location>
        <begin position="1"/>
        <end position="33"/>
    </location>
</feature>
<dbReference type="EMBL" id="KB469297">
    <property type="protein sequence ID" value="EPQ58933.1"/>
    <property type="molecule type" value="Genomic_DNA"/>
</dbReference>
<dbReference type="OMA" id="TKEPYMF"/>
<dbReference type="InterPro" id="IPR008936">
    <property type="entry name" value="Rho_GTPase_activation_prot"/>
</dbReference>
<evidence type="ECO:0000256" key="2">
    <source>
        <dbReference type="ARBA" id="ARBA00022553"/>
    </source>
</evidence>
<evidence type="ECO:0000256" key="3">
    <source>
        <dbReference type="SAM" id="MobiDB-lite"/>
    </source>
</evidence>
<dbReference type="Pfam" id="PF00616">
    <property type="entry name" value="RasGAP"/>
    <property type="match status" value="1"/>
</dbReference>
<dbReference type="HOGENOM" id="CLU_000249_0_2_1"/>
<dbReference type="InterPro" id="IPR001936">
    <property type="entry name" value="RasGAP_dom"/>
</dbReference>
<dbReference type="RefSeq" id="XP_007862054.1">
    <property type="nucleotide sequence ID" value="XM_007863863.1"/>
</dbReference>
<dbReference type="Gene3D" id="1.10.506.10">
    <property type="entry name" value="GTPase Activation - p120gap, domain 1"/>
    <property type="match status" value="2"/>
</dbReference>
<dbReference type="InterPro" id="IPR016024">
    <property type="entry name" value="ARM-type_fold"/>
</dbReference>
<protein>
    <recommendedName>
        <fullName evidence="4">Ras-GAP domain-containing protein</fullName>
    </recommendedName>
</protein>
<accession>S7QI79</accession>
<feature type="compositionally biased region" description="Low complexity" evidence="3">
    <location>
        <begin position="15"/>
        <end position="24"/>
    </location>
</feature>
<evidence type="ECO:0000313" key="6">
    <source>
        <dbReference type="Proteomes" id="UP000030669"/>
    </source>
</evidence>
<dbReference type="Gene3D" id="3.40.525.10">
    <property type="entry name" value="CRAL-TRIO lipid binding domain"/>
    <property type="match status" value="1"/>
</dbReference>
<dbReference type="SUPFAM" id="SSF48371">
    <property type="entry name" value="ARM repeat"/>
    <property type="match status" value="2"/>
</dbReference>
<dbReference type="Pfam" id="PF13716">
    <property type="entry name" value="CRAL_TRIO_2"/>
    <property type="match status" value="1"/>
</dbReference>
<keyword evidence="1" id="KW-0343">GTPase activation</keyword>
<feature type="compositionally biased region" description="Polar residues" evidence="3">
    <location>
        <begin position="182"/>
        <end position="200"/>
    </location>
</feature>
<gene>
    <name evidence="5" type="ORF">GLOTRDRAFT_135937</name>
</gene>
<dbReference type="Proteomes" id="UP000030669">
    <property type="component" value="Unassembled WGS sequence"/>
</dbReference>
<feature type="region of interest" description="Disordered" evidence="3">
    <location>
        <begin position="2686"/>
        <end position="2711"/>
    </location>
</feature>
<dbReference type="SMART" id="SM00323">
    <property type="entry name" value="RasGAP"/>
    <property type="match status" value="1"/>
</dbReference>
<evidence type="ECO:0000259" key="4">
    <source>
        <dbReference type="PROSITE" id="PS50018"/>
    </source>
</evidence>
<dbReference type="eggNOG" id="KOG1826">
    <property type="taxonomic scope" value="Eukaryota"/>
</dbReference>
<dbReference type="PANTHER" id="PTHR10194:SF142">
    <property type="entry name" value="NEUROFIBROMIN"/>
    <property type="match status" value="1"/>
</dbReference>
<dbReference type="InterPro" id="IPR011993">
    <property type="entry name" value="PH-like_dom_sf"/>
</dbReference>
<feature type="domain" description="Ras-GAP" evidence="4">
    <location>
        <begin position="1359"/>
        <end position="1552"/>
    </location>
</feature>
<name>S7QI79_GLOTA</name>
<dbReference type="InterPro" id="IPR023152">
    <property type="entry name" value="RasGAP_CS"/>
</dbReference>
<dbReference type="InterPro" id="IPR001251">
    <property type="entry name" value="CRAL-TRIO_dom"/>
</dbReference>
<proteinExistence type="predicted"/>
<reference evidence="5 6" key="1">
    <citation type="journal article" date="2012" name="Science">
        <title>The Paleozoic origin of enzymatic lignin decomposition reconstructed from 31 fungal genomes.</title>
        <authorList>
            <person name="Floudas D."/>
            <person name="Binder M."/>
            <person name="Riley R."/>
            <person name="Barry K."/>
            <person name="Blanchette R.A."/>
            <person name="Henrissat B."/>
            <person name="Martinez A.T."/>
            <person name="Otillar R."/>
            <person name="Spatafora J.W."/>
            <person name="Yadav J.S."/>
            <person name="Aerts A."/>
            <person name="Benoit I."/>
            <person name="Boyd A."/>
            <person name="Carlson A."/>
            <person name="Copeland A."/>
            <person name="Coutinho P.M."/>
            <person name="de Vries R.P."/>
            <person name="Ferreira P."/>
            <person name="Findley K."/>
            <person name="Foster B."/>
            <person name="Gaskell J."/>
            <person name="Glotzer D."/>
            <person name="Gorecki P."/>
            <person name="Heitman J."/>
            <person name="Hesse C."/>
            <person name="Hori C."/>
            <person name="Igarashi K."/>
            <person name="Jurgens J.A."/>
            <person name="Kallen N."/>
            <person name="Kersten P."/>
            <person name="Kohler A."/>
            <person name="Kuees U."/>
            <person name="Kumar T.K.A."/>
            <person name="Kuo A."/>
            <person name="LaButti K."/>
            <person name="Larrondo L.F."/>
            <person name="Lindquist E."/>
            <person name="Ling A."/>
            <person name="Lombard V."/>
            <person name="Lucas S."/>
            <person name="Lundell T."/>
            <person name="Martin R."/>
            <person name="McLaughlin D.J."/>
            <person name="Morgenstern I."/>
            <person name="Morin E."/>
            <person name="Murat C."/>
            <person name="Nagy L.G."/>
            <person name="Nolan M."/>
            <person name="Ohm R.A."/>
            <person name="Patyshakuliyeva A."/>
            <person name="Rokas A."/>
            <person name="Ruiz-Duenas F.J."/>
            <person name="Sabat G."/>
            <person name="Salamov A."/>
            <person name="Samejima M."/>
            <person name="Schmutz J."/>
            <person name="Slot J.C."/>
            <person name="St John F."/>
            <person name="Stenlid J."/>
            <person name="Sun H."/>
            <person name="Sun S."/>
            <person name="Syed K."/>
            <person name="Tsang A."/>
            <person name="Wiebenga A."/>
            <person name="Young D."/>
            <person name="Pisabarro A."/>
            <person name="Eastwood D.C."/>
            <person name="Martin F."/>
            <person name="Cullen D."/>
            <person name="Grigoriev I.V."/>
            <person name="Hibbett D.S."/>
        </authorList>
    </citation>
    <scope>NUCLEOTIDE SEQUENCE [LARGE SCALE GENOMIC DNA]</scope>
    <source>
        <strain evidence="5 6">ATCC 11539</strain>
    </source>
</reference>
<feature type="region of interest" description="Disordered" evidence="3">
    <location>
        <begin position="150"/>
        <end position="204"/>
    </location>
</feature>
<feature type="region of interest" description="Disordered" evidence="3">
    <location>
        <begin position="1244"/>
        <end position="1263"/>
    </location>
</feature>